<feature type="compositionally biased region" description="Polar residues" evidence="2">
    <location>
        <begin position="103"/>
        <end position="114"/>
    </location>
</feature>
<feature type="region of interest" description="Disordered" evidence="2">
    <location>
        <begin position="1"/>
        <end position="278"/>
    </location>
</feature>
<feature type="compositionally biased region" description="Basic and acidic residues" evidence="2">
    <location>
        <begin position="17"/>
        <end position="34"/>
    </location>
</feature>
<reference evidence="4 5" key="1">
    <citation type="submission" date="2024-04" db="EMBL/GenBank/DDBJ databases">
        <title>Phyllosticta paracitricarpa is synonymous to the EU quarantine fungus P. citricarpa based on phylogenomic analyses.</title>
        <authorList>
            <consortium name="Lawrence Berkeley National Laboratory"/>
            <person name="Van Ingen-Buijs V.A."/>
            <person name="Van Westerhoven A.C."/>
            <person name="Haridas S."/>
            <person name="Skiadas P."/>
            <person name="Martin F."/>
            <person name="Groenewald J.Z."/>
            <person name="Crous P.W."/>
            <person name="Seidl M.F."/>
        </authorList>
    </citation>
    <scope>NUCLEOTIDE SEQUENCE [LARGE SCALE GENOMIC DNA]</scope>
    <source>
        <strain evidence="4 5">CBS 123374</strain>
    </source>
</reference>
<keyword evidence="5" id="KW-1185">Reference proteome</keyword>
<organism evidence="4 5">
    <name type="scientific">Phyllosticta capitalensis</name>
    <dbReference type="NCBI Taxonomy" id="121624"/>
    <lineage>
        <taxon>Eukaryota</taxon>
        <taxon>Fungi</taxon>
        <taxon>Dikarya</taxon>
        <taxon>Ascomycota</taxon>
        <taxon>Pezizomycotina</taxon>
        <taxon>Dothideomycetes</taxon>
        <taxon>Dothideomycetes incertae sedis</taxon>
        <taxon>Botryosphaeriales</taxon>
        <taxon>Phyllostictaceae</taxon>
        <taxon>Phyllosticta</taxon>
    </lineage>
</organism>
<feature type="compositionally biased region" description="Basic and acidic residues" evidence="2">
    <location>
        <begin position="71"/>
        <end position="80"/>
    </location>
</feature>
<feature type="compositionally biased region" description="Acidic residues" evidence="2">
    <location>
        <begin position="478"/>
        <end position="498"/>
    </location>
</feature>
<feature type="compositionally biased region" description="Basic residues" evidence="2">
    <location>
        <begin position="166"/>
        <end position="178"/>
    </location>
</feature>
<evidence type="ECO:0000256" key="2">
    <source>
        <dbReference type="SAM" id="MobiDB-lite"/>
    </source>
</evidence>
<feature type="compositionally biased region" description="Gly residues" evidence="2">
    <location>
        <begin position="140"/>
        <end position="152"/>
    </location>
</feature>
<evidence type="ECO:0000313" key="4">
    <source>
        <dbReference type="EMBL" id="KAK8238617.1"/>
    </source>
</evidence>
<dbReference type="EMBL" id="JBBWRZ010000004">
    <property type="protein sequence ID" value="KAK8238617.1"/>
    <property type="molecule type" value="Genomic_DNA"/>
</dbReference>
<sequence>MSHPPLLPQTVRIKRKRQDEPVDTLHVHTQDDSLKRRRHTASSSGSKHQQQQHQQQSQPAAARQAQAVFRRVHEAQDRISETAATGTGTAAAANAGAAGVKGQPSTLSNTRPCPSSSSSSAAAAASPGFPTGDSRSAIGHGHGGGGSTGGSSTGRRILTPGPQATRRFHLARSSHHQHSSSSGASSTTGPAGGVKKRKNVATLVESKPKKGRSGEPLNPALTEYVSQRLEEQNNGGLAEPPLKRPGKSSAVSTPRKASSALTSTTVSTNTPTTASSDAATTLQHQATAHANTNAAAAALNAANAVDPALLADMQRFAHEVEVAEQLPSASKLTTNNAFAPGSAPGTPSRPTPQKLKFQPKATPRYRARHPVLEPPTAALGAMDIDGQPKAASSASYTSSSESSSNSDSDEDDDDGDYVYDTYIRYDGPADVLLHDPMSSAATAATAAAVPALPLPPSVGLLVIAADDQPLWEAYADADPDVAEDEDGEFDTDDEDSNAEDWRGNEYPEEEDGDSDDSDGGVGGKMWARGKRGNVIAVEDEEWDARGLGADSDSEGDDPWGEKGDAAAWSDDDEEARMRRPFAVPGWLRR</sequence>
<proteinExistence type="inferred from homology"/>
<feature type="compositionally biased region" description="Low complexity" evidence="2">
    <location>
        <begin position="392"/>
        <end position="406"/>
    </location>
</feature>
<protein>
    <recommendedName>
        <fullName evidence="3">Transcription factor Iwr1 domain-containing protein</fullName>
    </recommendedName>
</protein>
<dbReference type="InterPro" id="IPR040150">
    <property type="entry name" value="Iwr1"/>
</dbReference>
<feature type="compositionally biased region" description="Low complexity" evidence="2">
    <location>
        <begin position="115"/>
        <end position="126"/>
    </location>
</feature>
<feature type="compositionally biased region" description="Acidic residues" evidence="2">
    <location>
        <begin position="407"/>
        <end position="417"/>
    </location>
</feature>
<dbReference type="Pfam" id="PF08574">
    <property type="entry name" value="Iwr1"/>
    <property type="match status" value="1"/>
</dbReference>
<dbReference type="PANTHER" id="PTHR28063">
    <property type="entry name" value="RNA POLYMERASE II NUCLEAR LOCALIZATION PROTEIN IWR1"/>
    <property type="match status" value="1"/>
</dbReference>
<dbReference type="InterPro" id="IPR013883">
    <property type="entry name" value="TF_Iwr1_dom"/>
</dbReference>
<feature type="compositionally biased region" description="Low complexity" evidence="2">
    <location>
        <begin position="82"/>
        <end position="98"/>
    </location>
</feature>
<evidence type="ECO:0000313" key="5">
    <source>
        <dbReference type="Proteomes" id="UP001492380"/>
    </source>
</evidence>
<feature type="compositionally biased region" description="Low complexity" evidence="2">
    <location>
        <begin position="41"/>
        <end position="67"/>
    </location>
</feature>
<feature type="compositionally biased region" description="Polar residues" evidence="2">
    <location>
        <begin position="327"/>
        <end position="337"/>
    </location>
</feature>
<dbReference type="PANTHER" id="PTHR28063:SF1">
    <property type="entry name" value="RNA POLYMERASE II NUCLEAR LOCALIZATION PROTEIN IWR1"/>
    <property type="match status" value="1"/>
</dbReference>
<gene>
    <name evidence="4" type="ORF">HDK90DRAFT_231728</name>
</gene>
<dbReference type="Proteomes" id="UP001492380">
    <property type="component" value="Unassembled WGS sequence"/>
</dbReference>
<feature type="compositionally biased region" description="Low complexity" evidence="2">
    <location>
        <begin position="257"/>
        <end position="278"/>
    </location>
</feature>
<comment type="similarity">
    <text evidence="1">Belongs to the IWR1/SLC7A6OS family.</text>
</comment>
<comment type="caution">
    <text evidence="4">The sequence shown here is derived from an EMBL/GenBank/DDBJ whole genome shotgun (WGS) entry which is preliminary data.</text>
</comment>
<name>A0ABR1YVA9_9PEZI</name>
<feature type="region of interest" description="Disordered" evidence="2">
    <location>
        <begin position="478"/>
        <end position="576"/>
    </location>
</feature>
<evidence type="ECO:0000256" key="1">
    <source>
        <dbReference type="ARBA" id="ARBA00010218"/>
    </source>
</evidence>
<accession>A0ABR1YVA9</accession>
<feature type="domain" description="Transcription factor Iwr1" evidence="3">
    <location>
        <begin position="415"/>
        <end position="510"/>
    </location>
</feature>
<feature type="region of interest" description="Disordered" evidence="2">
    <location>
        <begin position="327"/>
        <end position="419"/>
    </location>
</feature>
<evidence type="ECO:0000259" key="3">
    <source>
        <dbReference type="Pfam" id="PF08574"/>
    </source>
</evidence>
<feature type="compositionally biased region" description="Acidic residues" evidence="2">
    <location>
        <begin position="506"/>
        <end position="518"/>
    </location>
</feature>